<dbReference type="Proteomes" id="UP000032673">
    <property type="component" value="Unassembled WGS sequence"/>
</dbReference>
<reference evidence="2 4" key="1">
    <citation type="submission" date="2012-11" db="EMBL/GenBank/DDBJ databases">
        <title>Whole genome sequence of Acetobacter indonesiensis 5H-1.</title>
        <authorList>
            <person name="Azuma Y."/>
            <person name="Higashiura N."/>
            <person name="Hirakawa H."/>
            <person name="Matsushita K."/>
        </authorList>
    </citation>
    <scope>NUCLEOTIDE SEQUENCE [LARGE SCALE GENOMIC DNA]</scope>
    <source>
        <strain evidence="2 4">5H-1</strain>
    </source>
</reference>
<name>A0A6N3T578_9PROT</name>
<evidence type="ECO:0000313" key="3">
    <source>
        <dbReference type="EMBL" id="GEN03120.1"/>
    </source>
</evidence>
<sequence>MGARLILANKSDNSSIPTQGNLFLPEFDLPVVPADVWDKLARSEFRRQFHLTKVDRAYLQEKSLPIVLEHAADFIAKRLAPSHPVKDGRQTPWKGHPVFTAQHATGTCCRSCVEKWHHFVKGVPLTQQQQAYILAVIAGWLEREEQHPEQAEDEGQDIQRYFAQRKQKTRK</sequence>
<accession>A0A6N3T578</accession>
<gene>
    <name evidence="2" type="ORF">Abin_060_081</name>
    <name evidence="3" type="ORF">AIN02nite_11450</name>
</gene>
<comment type="caution">
    <text evidence="3">The sequence shown here is derived from an EMBL/GenBank/DDBJ whole genome shotgun (WGS) entry which is preliminary data.</text>
</comment>
<evidence type="ECO:0000256" key="1">
    <source>
        <dbReference type="SAM" id="MobiDB-lite"/>
    </source>
</evidence>
<dbReference type="RefSeq" id="WP_084593638.1">
    <property type="nucleotide sequence ID" value="NZ_JOPA01000027.1"/>
</dbReference>
<dbReference type="Proteomes" id="UP000321104">
    <property type="component" value="Unassembled WGS sequence"/>
</dbReference>
<keyword evidence="4" id="KW-1185">Reference proteome</keyword>
<proteinExistence type="predicted"/>
<feature type="region of interest" description="Disordered" evidence="1">
    <location>
        <begin position="145"/>
        <end position="171"/>
    </location>
</feature>
<organism evidence="3 5">
    <name type="scientific">Acetobacter indonesiensis</name>
    <dbReference type="NCBI Taxonomy" id="104101"/>
    <lineage>
        <taxon>Bacteria</taxon>
        <taxon>Pseudomonadati</taxon>
        <taxon>Pseudomonadota</taxon>
        <taxon>Alphaproteobacteria</taxon>
        <taxon>Acetobacterales</taxon>
        <taxon>Acetobacteraceae</taxon>
        <taxon>Acetobacter</taxon>
    </lineage>
</organism>
<evidence type="ECO:0000313" key="5">
    <source>
        <dbReference type="Proteomes" id="UP000321104"/>
    </source>
</evidence>
<evidence type="ECO:0008006" key="6">
    <source>
        <dbReference type="Google" id="ProtNLM"/>
    </source>
</evidence>
<dbReference type="InterPro" id="IPR020378">
    <property type="entry name" value="DUF4186"/>
</dbReference>
<dbReference type="Pfam" id="PF13811">
    <property type="entry name" value="DUF4186"/>
    <property type="match status" value="1"/>
</dbReference>
<evidence type="ECO:0000313" key="2">
    <source>
        <dbReference type="EMBL" id="GAN64244.1"/>
    </source>
</evidence>
<evidence type="ECO:0000313" key="4">
    <source>
        <dbReference type="Proteomes" id="UP000032673"/>
    </source>
</evidence>
<dbReference type="EMBL" id="BAMW01000057">
    <property type="protein sequence ID" value="GAN64244.1"/>
    <property type="molecule type" value="Genomic_DNA"/>
</dbReference>
<dbReference type="EMBL" id="BJXQ01000005">
    <property type="protein sequence ID" value="GEN03120.1"/>
    <property type="molecule type" value="Genomic_DNA"/>
</dbReference>
<dbReference type="AlphaFoldDB" id="A0A6N3T578"/>
<reference evidence="3 5" key="2">
    <citation type="submission" date="2019-07" db="EMBL/GenBank/DDBJ databases">
        <title>Whole genome shotgun sequence of Acetobacter indonesiensis NBRC 16471.</title>
        <authorList>
            <person name="Hosoyama A."/>
            <person name="Uohara A."/>
            <person name="Ohji S."/>
            <person name="Ichikawa N."/>
        </authorList>
    </citation>
    <scope>NUCLEOTIDE SEQUENCE [LARGE SCALE GENOMIC DNA]</scope>
    <source>
        <strain evidence="3 5">NBRC 16471</strain>
    </source>
</reference>
<protein>
    <recommendedName>
        <fullName evidence="6">DUF4186 domain-containing protein</fullName>
    </recommendedName>
</protein>